<accession>L8H2W0</accession>
<protein>
    <submittedName>
        <fullName evidence="2">Uncharacterized protein</fullName>
    </submittedName>
</protein>
<gene>
    <name evidence="2" type="ORF">ACA1_015590</name>
</gene>
<dbReference type="VEuPathDB" id="AmoebaDB:ACA1_015590"/>
<evidence type="ECO:0000256" key="1">
    <source>
        <dbReference type="SAM" id="MobiDB-lite"/>
    </source>
</evidence>
<sequence length="257" mass="27846">MTQLSTCSRGKCCTHNASASICIEPTLATGISFACTIRIKSSQNPACCLTTSPPSSNPPRTHWARTSTGLLTNLPCCMPWSRPTCAPSRRPPPRKGTARSGEQMSPAYSQHWVAHPQVDGGDSTEGRERSQGLRQSHLQPHLGQVPAAGYPQRARGMPRGSQQNHFASGLQTALQPLRWFQHDPGGPFPAAAAATSADDANRLPNQARVLAQGGGDEGQWWLRRGLRRAHQALSNGLLFPTVPVLHRGRSLCPPRRY</sequence>
<dbReference type="RefSeq" id="XP_004340786.1">
    <property type="nucleotide sequence ID" value="XM_004340738.1"/>
</dbReference>
<keyword evidence="3" id="KW-1185">Reference proteome</keyword>
<feature type="region of interest" description="Disordered" evidence="1">
    <location>
        <begin position="85"/>
        <end position="166"/>
    </location>
</feature>
<evidence type="ECO:0000313" key="3">
    <source>
        <dbReference type="Proteomes" id="UP000011083"/>
    </source>
</evidence>
<dbReference type="EMBL" id="KB007947">
    <property type="protein sequence ID" value="ELR18736.1"/>
    <property type="molecule type" value="Genomic_DNA"/>
</dbReference>
<evidence type="ECO:0000313" key="2">
    <source>
        <dbReference type="EMBL" id="ELR18736.1"/>
    </source>
</evidence>
<reference evidence="2 3" key="1">
    <citation type="journal article" date="2013" name="Genome Biol.">
        <title>Genome of Acanthamoeba castellanii highlights extensive lateral gene transfer and early evolution of tyrosine kinase signaling.</title>
        <authorList>
            <person name="Clarke M."/>
            <person name="Lohan A.J."/>
            <person name="Liu B."/>
            <person name="Lagkouvardos I."/>
            <person name="Roy S."/>
            <person name="Zafar N."/>
            <person name="Bertelli C."/>
            <person name="Schilde C."/>
            <person name="Kianianmomeni A."/>
            <person name="Burglin T.R."/>
            <person name="Frech C."/>
            <person name="Turcotte B."/>
            <person name="Kopec K.O."/>
            <person name="Synnott J.M."/>
            <person name="Choo C."/>
            <person name="Paponov I."/>
            <person name="Finkler A."/>
            <person name="Soon Heng Tan C."/>
            <person name="Hutchins A.P."/>
            <person name="Weinmeier T."/>
            <person name="Rattei T."/>
            <person name="Chu J.S."/>
            <person name="Gimenez G."/>
            <person name="Irimia M."/>
            <person name="Rigden D.J."/>
            <person name="Fitzpatrick D.A."/>
            <person name="Lorenzo-Morales J."/>
            <person name="Bateman A."/>
            <person name="Chiu C.H."/>
            <person name="Tang P."/>
            <person name="Hegemann P."/>
            <person name="Fromm H."/>
            <person name="Raoult D."/>
            <person name="Greub G."/>
            <person name="Miranda-Saavedra D."/>
            <person name="Chen N."/>
            <person name="Nash P."/>
            <person name="Ginger M.L."/>
            <person name="Horn M."/>
            <person name="Schaap P."/>
            <person name="Caler L."/>
            <person name="Loftus B."/>
        </authorList>
    </citation>
    <scope>NUCLEOTIDE SEQUENCE [LARGE SCALE GENOMIC DNA]</scope>
    <source>
        <strain evidence="2 3">Neff</strain>
    </source>
</reference>
<organism evidence="2 3">
    <name type="scientific">Acanthamoeba castellanii (strain ATCC 30010 / Neff)</name>
    <dbReference type="NCBI Taxonomy" id="1257118"/>
    <lineage>
        <taxon>Eukaryota</taxon>
        <taxon>Amoebozoa</taxon>
        <taxon>Discosea</taxon>
        <taxon>Longamoebia</taxon>
        <taxon>Centramoebida</taxon>
        <taxon>Acanthamoebidae</taxon>
        <taxon>Acanthamoeba</taxon>
    </lineage>
</organism>
<name>L8H2W0_ACACF</name>
<dbReference type="Proteomes" id="UP000011083">
    <property type="component" value="Unassembled WGS sequence"/>
</dbReference>
<proteinExistence type="predicted"/>
<dbReference type="GeneID" id="14919532"/>
<dbReference type="KEGG" id="acan:ACA1_015590"/>
<dbReference type="AlphaFoldDB" id="L8H2W0"/>